<dbReference type="Gene3D" id="1.10.3210.10">
    <property type="entry name" value="Hypothetical protein af1432"/>
    <property type="match status" value="1"/>
</dbReference>
<comment type="caution">
    <text evidence="2">The sequence shown here is derived from an EMBL/GenBank/DDBJ whole genome shotgun (WGS) entry which is preliminary data.</text>
</comment>
<sequence>MKEHEFEIRDPIHGMIPFSSLERTFINTPPFQRLRRIRQLSWTDYVYPGAMHTRFQHTLGVMHTASRMFDALVSDKRSRELLKTQLHVTESVIERQRIIIRLAALVHDLGHAPFSHAAETLMPEKASGLPGKSKLYSHENYSVEIFKKEIYPLIKDNGEISSNQITTAEVTGLIEGTPVNALGALCKDIISGRIDADRMDYLLRDSYYCGVRYGHYEIDRLINTICVLEDDDDGTLSIGVTEDGLHAAEGLLIARYMMFHNVYLHKTRVVYDYHYQHALRKMIGGTFPKPTTSSNLRKYMNWDDWKVLGMIAAKKAGDHGDILANRNHYKLVYQTSESHENSDSNKLAFEKFEAAASICAKVPHYVWREDKSFAADVQVLVRDSGRAHIKPLLELSGVVKSLRPLKQKRLYVSDSHSDSMRSEIESV</sequence>
<gene>
    <name evidence="2" type="ORF">EMQ25_03255</name>
</gene>
<dbReference type="EMBL" id="RZNJ01000001">
    <property type="protein sequence ID" value="RUT34986.1"/>
    <property type="molecule type" value="Genomic_DNA"/>
</dbReference>
<dbReference type="PROSITE" id="PS51831">
    <property type="entry name" value="HD"/>
    <property type="match status" value="1"/>
</dbReference>
<dbReference type="SMART" id="SM00471">
    <property type="entry name" value="HDc"/>
    <property type="match status" value="1"/>
</dbReference>
<accession>A0A433XLM3</accession>
<dbReference type="CDD" id="cd00077">
    <property type="entry name" value="HDc"/>
    <property type="match status" value="1"/>
</dbReference>
<dbReference type="InterPro" id="IPR006674">
    <property type="entry name" value="HD_domain"/>
</dbReference>
<dbReference type="PANTHER" id="PTHR11373:SF4">
    <property type="entry name" value="DEOXYNUCLEOSIDE TRIPHOSPHATE TRIPHOSPHOHYDROLASE SAMHD1"/>
    <property type="match status" value="1"/>
</dbReference>
<feature type="domain" description="HD" evidence="1">
    <location>
        <begin position="54"/>
        <end position="202"/>
    </location>
</feature>
<dbReference type="Proteomes" id="UP000281547">
    <property type="component" value="Unassembled WGS sequence"/>
</dbReference>
<dbReference type="Pfam" id="PF19276">
    <property type="entry name" value="HD_assoc_2"/>
    <property type="match status" value="1"/>
</dbReference>
<dbReference type="Pfam" id="PF01966">
    <property type="entry name" value="HD"/>
    <property type="match status" value="1"/>
</dbReference>
<name>A0A433XLM3_9HYPH</name>
<protein>
    <submittedName>
        <fullName evidence="2">HD domain-containing protein</fullName>
    </submittedName>
</protein>
<dbReference type="GO" id="GO:0006203">
    <property type="term" value="P:dGTP catabolic process"/>
    <property type="evidence" value="ECO:0007669"/>
    <property type="project" value="TreeGrafter"/>
</dbReference>
<dbReference type="PANTHER" id="PTHR11373">
    <property type="entry name" value="DEOXYNUCLEOSIDE TRIPHOSPHATE TRIPHOSPHOHYDROLASE"/>
    <property type="match status" value="1"/>
</dbReference>
<keyword evidence="3" id="KW-1185">Reference proteome</keyword>
<dbReference type="InterPro" id="IPR045509">
    <property type="entry name" value="HD_assoc_2"/>
</dbReference>
<evidence type="ECO:0000313" key="3">
    <source>
        <dbReference type="Proteomes" id="UP000281547"/>
    </source>
</evidence>
<dbReference type="GO" id="GO:0008832">
    <property type="term" value="F:dGTPase activity"/>
    <property type="evidence" value="ECO:0007669"/>
    <property type="project" value="TreeGrafter"/>
</dbReference>
<dbReference type="InterPro" id="IPR003607">
    <property type="entry name" value="HD/PDEase_dom"/>
</dbReference>
<organism evidence="2 3">
    <name type="scientific">Arsenicitalea aurantiaca</name>
    <dbReference type="NCBI Taxonomy" id="1783274"/>
    <lineage>
        <taxon>Bacteria</taxon>
        <taxon>Pseudomonadati</taxon>
        <taxon>Pseudomonadota</taxon>
        <taxon>Alphaproteobacteria</taxon>
        <taxon>Hyphomicrobiales</taxon>
        <taxon>Devosiaceae</taxon>
        <taxon>Arsenicitalea</taxon>
    </lineage>
</organism>
<evidence type="ECO:0000259" key="1">
    <source>
        <dbReference type="PROSITE" id="PS51831"/>
    </source>
</evidence>
<reference evidence="2 3" key="1">
    <citation type="journal article" date="2016" name="Int. J. Syst. Evol. Microbiol.">
        <title>Arsenicitalea aurantiaca gen. nov., sp. nov., a new member of the family Hyphomicrobiaceae, isolated from high-arsenic sediment.</title>
        <authorList>
            <person name="Mu Y."/>
            <person name="Zhou L."/>
            <person name="Zeng X.C."/>
            <person name="Liu L."/>
            <person name="Pan Y."/>
            <person name="Chen X."/>
            <person name="Wang J."/>
            <person name="Li S."/>
            <person name="Li W.J."/>
            <person name="Wang Y."/>
        </authorList>
    </citation>
    <scope>NUCLEOTIDE SEQUENCE [LARGE SCALE GENOMIC DNA]</scope>
    <source>
        <strain evidence="2 3">42-50</strain>
    </source>
</reference>
<dbReference type="SUPFAM" id="SSF109604">
    <property type="entry name" value="HD-domain/PDEase-like"/>
    <property type="match status" value="1"/>
</dbReference>
<proteinExistence type="predicted"/>
<dbReference type="RefSeq" id="WP_127187106.1">
    <property type="nucleotide sequence ID" value="NZ_RZNJ01000001.1"/>
</dbReference>
<dbReference type="InterPro" id="IPR050135">
    <property type="entry name" value="dGTPase-like"/>
</dbReference>
<evidence type="ECO:0000313" key="2">
    <source>
        <dbReference type="EMBL" id="RUT34986.1"/>
    </source>
</evidence>
<dbReference type="AlphaFoldDB" id="A0A433XLM3"/>